<dbReference type="Proteomes" id="UP000049578">
    <property type="component" value="Unassembled WGS sequence"/>
</dbReference>
<comment type="caution">
    <text evidence="4">The sequence shown here is derived from an EMBL/GenBank/DDBJ whole genome shotgun (WGS) entry which is preliminary data.</text>
</comment>
<evidence type="ECO:0000313" key="4">
    <source>
        <dbReference type="EMBL" id="KPJ22394.1"/>
    </source>
</evidence>
<sequence>MDVNQFSQINTSISVKEKDLITPQHFDKLLAASDKKSMAILLQSTPYQLSEDDLDDLDKIEQSLMAELIKTYQWAYEETPNKGIVQLLSLRYTYHNLKVLLKAKACQKDMSRLLLPIGEPELPVLDHLVTTLSSDAFPETIITELQGIWSDYQDYQDLRVLEIGADLAYFKHLTLIAEALGDTRFQKAVTIIIDLYNMITVRRARDQHKPVSFMKQLLSDEASLSSQDYISLTSGEDMIAWYHQLNGNDFSLALKSYEDKIRQGTITAVDLEHLADDLLFHLFDEAKYTSDSPYSLARFLLGKEMEVTNLRLLLSAMVNQLPMTLVTERMRPIYGQ</sequence>
<dbReference type="STRING" id="119224.AKK44_04715"/>
<dbReference type="EMBL" id="LHQM01000015">
    <property type="protein sequence ID" value="KPJ22394.1"/>
    <property type="molecule type" value="Genomic_DNA"/>
</dbReference>
<dbReference type="Gene3D" id="1.20.1690.10">
    <property type="entry name" value="V-type ATP synthase subunit C domain"/>
    <property type="match status" value="2"/>
</dbReference>
<keyword evidence="3" id="KW-0406">Ion transport</keyword>
<accession>A0A0P6S1N5</accession>
<dbReference type="PATRIC" id="fig|119224.3.peg.478"/>
<protein>
    <submittedName>
        <fullName evidence="4">ATP synthase subunit C</fullName>
    </submittedName>
</protein>
<dbReference type="PANTHER" id="PTHR38682:SF1">
    <property type="entry name" value="V-TYPE ATP SYNTHASE SUBUNIT C"/>
    <property type="match status" value="1"/>
</dbReference>
<comment type="similarity">
    <text evidence="1">Belongs to the V-ATPase V0D/AC39 subunit family.</text>
</comment>
<keyword evidence="5" id="KW-1185">Reference proteome</keyword>
<gene>
    <name evidence="4" type="ORF">AKK44_04715</name>
</gene>
<organism evidence="4 5">
    <name type="scientific">Streptococcus phocae</name>
    <dbReference type="NCBI Taxonomy" id="119224"/>
    <lineage>
        <taxon>Bacteria</taxon>
        <taxon>Bacillati</taxon>
        <taxon>Bacillota</taxon>
        <taxon>Bacilli</taxon>
        <taxon>Lactobacillales</taxon>
        <taxon>Streptococcaceae</taxon>
        <taxon>Streptococcus</taxon>
    </lineage>
</organism>
<proteinExistence type="inferred from homology"/>
<reference evidence="4 5" key="1">
    <citation type="submission" date="2015-08" db="EMBL/GenBank/DDBJ databases">
        <title>Genome sequence of Streptococcus phocae subsp. phocae ATCC 51973T isolated from liver specimen obtained from seal.</title>
        <authorList>
            <person name="Avendano-Herrera R."/>
        </authorList>
    </citation>
    <scope>NUCLEOTIDE SEQUENCE [LARGE SCALE GENOMIC DNA]</scope>
    <source>
        <strain evidence="4 5">ATCC 51973</strain>
    </source>
</reference>
<dbReference type="InterPro" id="IPR044911">
    <property type="entry name" value="V-type_ATPase_csu/dsu_dom_3"/>
</dbReference>
<name>A0A0P6S1N5_9STRE</name>
<dbReference type="Gene3D" id="1.10.132.50">
    <property type="entry name" value="ATP synthase (C/AC39) subunit, domain 3"/>
    <property type="match status" value="1"/>
</dbReference>
<dbReference type="SUPFAM" id="SSF103486">
    <property type="entry name" value="V-type ATP synthase subunit C"/>
    <property type="match status" value="1"/>
</dbReference>
<dbReference type="Pfam" id="PF01992">
    <property type="entry name" value="vATP-synt_AC39"/>
    <property type="match status" value="1"/>
</dbReference>
<dbReference type="InterPro" id="IPR035067">
    <property type="entry name" value="V-type_ATPase_csu/dsu"/>
</dbReference>
<dbReference type="InterPro" id="IPR036079">
    <property type="entry name" value="ATPase_csu/dsu_sf"/>
</dbReference>
<dbReference type="InterPro" id="IPR050873">
    <property type="entry name" value="V-ATPase_V0D/AC39_subunit"/>
</dbReference>
<dbReference type="GO" id="GO:0046961">
    <property type="term" value="F:proton-transporting ATPase activity, rotational mechanism"/>
    <property type="evidence" value="ECO:0007669"/>
    <property type="project" value="InterPro"/>
</dbReference>
<keyword evidence="2" id="KW-0813">Transport</keyword>
<dbReference type="AlphaFoldDB" id="A0A0P6S1N5"/>
<evidence type="ECO:0000256" key="2">
    <source>
        <dbReference type="ARBA" id="ARBA00022448"/>
    </source>
</evidence>
<dbReference type="InterPro" id="IPR002843">
    <property type="entry name" value="ATPase_V0-cplx_csu/dsu"/>
</dbReference>
<evidence type="ECO:0000313" key="5">
    <source>
        <dbReference type="Proteomes" id="UP000049578"/>
    </source>
</evidence>
<evidence type="ECO:0000256" key="3">
    <source>
        <dbReference type="ARBA" id="ARBA00023065"/>
    </source>
</evidence>
<dbReference type="PANTHER" id="PTHR38682">
    <property type="entry name" value="V-TYPE ATP SYNTHASE SUBUNIT C"/>
    <property type="match status" value="1"/>
</dbReference>
<evidence type="ECO:0000256" key="1">
    <source>
        <dbReference type="ARBA" id="ARBA00006709"/>
    </source>
</evidence>
<dbReference type="RefSeq" id="WP_054278730.1">
    <property type="nucleotide sequence ID" value="NZ_LHQM01000015.1"/>
</dbReference>